<dbReference type="EMBL" id="JANQDX010000007">
    <property type="protein sequence ID" value="KAL0921048.1"/>
    <property type="molecule type" value="Genomic_DNA"/>
</dbReference>
<dbReference type="Proteomes" id="UP001552299">
    <property type="component" value="Unassembled WGS sequence"/>
</dbReference>
<evidence type="ECO:0000313" key="1">
    <source>
        <dbReference type="EMBL" id="KAL0921048.1"/>
    </source>
</evidence>
<gene>
    <name evidence="1" type="ORF">M5K25_008079</name>
</gene>
<name>A0ABD0V7X1_DENTH</name>
<proteinExistence type="predicted"/>
<evidence type="ECO:0000313" key="2">
    <source>
        <dbReference type="Proteomes" id="UP001552299"/>
    </source>
</evidence>
<organism evidence="1 2">
    <name type="scientific">Dendrobium thyrsiflorum</name>
    <name type="common">Pinecone-like raceme dendrobium</name>
    <name type="synonym">Orchid</name>
    <dbReference type="NCBI Taxonomy" id="117978"/>
    <lineage>
        <taxon>Eukaryota</taxon>
        <taxon>Viridiplantae</taxon>
        <taxon>Streptophyta</taxon>
        <taxon>Embryophyta</taxon>
        <taxon>Tracheophyta</taxon>
        <taxon>Spermatophyta</taxon>
        <taxon>Magnoliopsida</taxon>
        <taxon>Liliopsida</taxon>
        <taxon>Asparagales</taxon>
        <taxon>Orchidaceae</taxon>
        <taxon>Epidendroideae</taxon>
        <taxon>Malaxideae</taxon>
        <taxon>Dendrobiinae</taxon>
        <taxon>Dendrobium</taxon>
    </lineage>
</organism>
<reference evidence="1 2" key="1">
    <citation type="journal article" date="2024" name="Plant Biotechnol. J.">
        <title>Dendrobium thyrsiflorum genome and its molecular insights into genes involved in important horticultural traits.</title>
        <authorList>
            <person name="Chen B."/>
            <person name="Wang J.Y."/>
            <person name="Zheng P.J."/>
            <person name="Li K.L."/>
            <person name="Liang Y.M."/>
            <person name="Chen X.F."/>
            <person name="Zhang C."/>
            <person name="Zhao X."/>
            <person name="He X."/>
            <person name="Zhang G.Q."/>
            <person name="Liu Z.J."/>
            <person name="Xu Q."/>
        </authorList>
    </citation>
    <scope>NUCLEOTIDE SEQUENCE [LARGE SCALE GENOMIC DNA]</scope>
    <source>
        <strain evidence="1">GZMU011</strain>
    </source>
</reference>
<comment type="caution">
    <text evidence="1">The sequence shown here is derived from an EMBL/GenBank/DDBJ whole genome shotgun (WGS) entry which is preliminary data.</text>
</comment>
<accession>A0ABD0V7X1</accession>
<protein>
    <submittedName>
        <fullName evidence="1">Uncharacterized protein</fullName>
    </submittedName>
</protein>
<dbReference type="AlphaFoldDB" id="A0ABD0V7X1"/>
<keyword evidence="2" id="KW-1185">Reference proteome</keyword>
<sequence>MFFWVLRRKVESTSHEVLRRHVAIGAGDTGLDMGEFLWEEPGHAEVCDFGAPTLVEKDVAGLYIPMNDGCARVFVQVQKTSGYSDDHLETPSPMENLRRHLPTLPCFISAFLHESPM</sequence>